<sequence>MTKSILLVGVGGQGTILASKLLTIGLGQEGYDVKMSEIHGMSQRGGSVSTQIRFGEQVNAPVIGLGEAELIVAFEEEETYRWMKYLKPGGKVVMNKFRIPSSPMLTGDEVYPEGLIDEISAKVETTVIPASEEAAKLGSPQSMNIVLLGALVKAMGLTDIDWEKIMKENTKPAFLEKNLQAFRVGMDYLA</sequence>
<evidence type="ECO:0000313" key="4">
    <source>
        <dbReference type="Proteomes" id="UP000295500"/>
    </source>
</evidence>
<feature type="domain" description="Pyruvate/ketoisovalerate oxidoreductase catalytic" evidence="2">
    <location>
        <begin position="11"/>
        <end position="187"/>
    </location>
</feature>
<protein>
    <submittedName>
        <fullName evidence="3">Indolepyruvate ferredoxin oxidoreductase beta subunit</fullName>
    </submittedName>
</protein>
<evidence type="ECO:0000259" key="2">
    <source>
        <dbReference type="Pfam" id="PF01558"/>
    </source>
</evidence>
<name>A0A4R6QAI3_9FIRM</name>
<proteinExistence type="predicted"/>
<dbReference type="GO" id="GO:0016903">
    <property type="term" value="F:oxidoreductase activity, acting on the aldehyde or oxo group of donors"/>
    <property type="evidence" value="ECO:0007669"/>
    <property type="project" value="InterPro"/>
</dbReference>
<dbReference type="Pfam" id="PF01558">
    <property type="entry name" value="POR"/>
    <property type="match status" value="1"/>
</dbReference>
<dbReference type="PANTHER" id="PTHR43854">
    <property type="entry name" value="INDOLEPYRUVATE OXIDOREDUCTASE SUBUNIT IORB"/>
    <property type="match status" value="1"/>
</dbReference>
<dbReference type="InterPro" id="IPR002869">
    <property type="entry name" value="Pyrv_flavodox_OxRed_cen"/>
</dbReference>
<keyword evidence="4" id="KW-1185">Reference proteome</keyword>
<dbReference type="Gene3D" id="3.40.920.10">
    <property type="entry name" value="Pyruvate-ferredoxin oxidoreductase, PFOR, domain III"/>
    <property type="match status" value="1"/>
</dbReference>
<keyword evidence="3" id="KW-0670">Pyruvate</keyword>
<reference evidence="3 4" key="1">
    <citation type="submission" date="2019-03" db="EMBL/GenBank/DDBJ databases">
        <title>Genomic Encyclopedia of Type Strains, Phase IV (KMG-IV): sequencing the most valuable type-strain genomes for metagenomic binning, comparative biology and taxonomic classification.</title>
        <authorList>
            <person name="Goeker M."/>
        </authorList>
    </citation>
    <scope>NUCLEOTIDE SEQUENCE [LARGE SCALE GENOMIC DNA]</scope>
    <source>
        <strain evidence="3 4">DSM 28287</strain>
    </source>
</reference>
<dbReference type="OrthoDB" id="9789125at2"/>
<evidence type="ECO:0000313" key="3">
    <source>
        <dbReference type="EMBL" id="TDP59127.1"/>
    </source>
</evidence>
<dbReference type="PANTHER" id="PTHR43854:SF1">
    <property type="entry name" value="INDOLEPYRUVATE OXIDOREDUCTASE SUBUNIT IORB"/>
    <property type="match status" value="1"/>
</dbReference>
<dbReference type="EMBL" id="SNXO01000004">
    <property type="protein sequence ID" value="TDP59127.1"/>
    <property type="molecule type" value="Genomic_DNA"/>
</dbReference>
<accession>A0A4R6QAI3</accession>
<dbReference type="NCBIfam" id="NF005325">
    <property type="entry name" value="PRK06853.1-5"/>
    <property type="match status" value="1"/>
</dbReference>
<organism evidence="3 4">
    <name type="scientific">Aminicella lysinilytica</name>
    <dbReference type="NCBI Taxonomy" id="433323"/>
    <lineage>
        <taxon>Bacteria</taxon>
        <taxon>Bacillati</taxon>
        <taxon>Bacillota</taxon>
        <taxon>Clostridia</taxon>
        <taxon>Peptostreptococcales</taxon>
        <taxon>Anaerovoracaceae</taxon>
        <taxon>Aminicella</taxon>
    </lineage>
</organism>
<dbReference type="InterPro" id="IPR052198">
    <property type="entry name" value="IorB_Oxidoreductase"/>
</dbReference>
<dbReference type="InterPro" id="IPR019752">
    <property type="entry name" value="Pyrv/ketoisovalerate_OxRed_cat"/>
</dbReference>
<comment type="caution">
    <text evidence="3">The sequence shown here is derived from an EMBL/GenBank/DDBJ whole genome shotgun (WGS) entry which is preliminary data.</text>
</comment>
<keyword evidence="1" id="KW-0560">Oxidoreductase</keyword>
<gene>
    <name evidence="3" type="ORF">EV211_10460</name>
</gene>
<dbReference type="SUPFAM" id="SSF53323">
    <property type="entry name" value="Pyruvate-ferredoxin oxidoreductase, PFOR, domain III"/>
    <property type="match status" value="1"/>
</dbReference>
<dbReference type="RefSeq" id="WP_133527730.1">
    <property type="nucleotide sequence ID" value="NZ_SNXO01000004.1"/>
</dbReference>
<dbReference type="Proteomes" id="UP000295500">
    <property type="component" value="Unassembled WGS sequence"/>
</dbReference>
<dbReference type="AlphaFoldDB" id="A0A4R6QAI3"/>
<evidence type="ECO:0000256" key="1">
    <source>
        <dbReference type="ARBA" id="ARBA00023002"/>
    </source>
</evidence>